<organism evidence="2 3">
    <name type="scientific">Candidatus Mycobacterium methanotrophicum</name>
    <dbReference type="NCBI Taxonomy" id="2943498"/>
    <lineage>
        <taxon>Bacteria</taxon>
        <taxon>Bacillati</taxon>
        <taxon>Actinomycetota</taxon>
        <taxon>Actinomycetes</taxon>
        <taxon>Mycobacteriales</taxon>
        <taxon>Mycobacteriaceae</taxon>
        <taxon>Mycobacterium</taxon>
    </lineage>
</organism>
<keyword evidence="3" id="KW-1185">Reference proteome</keyword>
<evidence type="ECO:0000313" key="3">
    <source>
        <dbReference type="Proteomes" id="UP001056610"/>
    </source>
</evidence>
<dbReference type="EMBL" id="CP097320">
    <property type="protein sequence ID" value="UQX12974.1"/>
    <property type="molecule type" value="Genomic_DNA"/>
</dbReference>
<evidence type="ECO:0000313" key="2">
    <source>
        <dbReference type="EMBL" id="UQX12974.1"/>
    </source>
</evidence>
<evidence type="ECO:0000259" key="1">
    <source>
        <dbReference type="Pfam" id="PF12484"/>
    </source>
</evidence>
<protein>
    <submittedName>
        <fullName evidence="2">PE/PPE C-terminal domain-containing protein</fullName>
    </submittedName>
</protein>
<dbReference type="Proteomes" id="UP001056610">
    <property type="component" value="Chromosome"/>
</dbReference>
<dbReference type="InterPro" id="IPR022171">
    <property type="entry name" value="PPE_C"/>
</dbReference>
<gene>
    <name evidence="2" type="ORF">M5I08_07655</name>
</gene>
<proteinExistence type="predicted"/>
<reference evidence="2" key="1">
    <citation type="submission" date="2022-05" db="EMBL/GenBank/DDBJ databases">
        <title>A methanotrophic Mycobacterium dominates a cave microbial ecosystem.</title>
        <authorList>
            <person name="Van Spanning R.J.M."/>
            <person name="Guan Q."/>
            <person name="Melkonian C."/>
            <person name="Gallant J."/>
            <person name="Polerecky L."/>
            <person name="Flot J.-F."/>
            <person name="Brandt B.W."/>
            <person name="Braster M."/>
            <person name="Iturbe Espinoza P."/>
            <person name="Aerts J."/>
            <person name="Meima-Franke M."/>
            <person name="Piersma S.R."/>
            <person name="Bunduc C."/>
            <person name="Ummels R."/>
            <person name="Pain A."/>
            <person name="Fleming E.J."/>
            <person name="van der Wel N."/>
            <person name="Gherman V.D."/>
            <person name="Sarbu S.M."/>
            <person name="Bodelier P.L.E."/>
            <person name="Bitter W."/>
        </authorList>
    </citation>
    <scope>NUCLEOTIDE SEQUENCE</scope>
    <source>
        <strain evidence="2">Sulfur Cave</strain>
    </source>
</reference>
<feature type="domain" description="PPE family C-terminal" evidence="1">
    <location>
        <begin position="7"/>
        <end position="91"/>
    </location>
</feature>
<name>A0ABY4QQ14_9MYCO</name>
<accession>A0ABY4QQ14</accession>
<sequence>MGEAAVTAGVGRAASLGVLSVPQGWTSAAPAFSQVASAIPAASGLGATSPVVPGGPAAPFGAPMANAAESGGRSSPLAARYYFRPAMVQRPVYAG</sequence>
<dbReference type="Pfam" id="PF12484">
    <property type="entry name" value="PPE-SVP"/>
    <property type="match status" value="1"/>
</dbReference>